<proteinExistence type="predicted"/>
<accession>A0A0C9SQ82</accession>
<evidence type="ECO:0000313" key="2">
    <source>
        <dbReference type="Proteomes" id="UP000053263"/>
    </source>
</evidence>
<dbReference type="AlphaFoldDB" id="A0A0C9SQ82"/>
<dbReference type="EMBL" id="KN832577">
    <property type="protein sequence ID" value="KII83447.1"/>
    <property type="molecule type" value="Genomic_DNA"/>
</dbReference>
<dbReference type="HOGENOM" id="CLU_029793_1_0_1"/>
<protein>
    <submittedName>
        <fullName evidence="1">Unplaced genomic scaffold PLICRscaffold_24, whole genome shotgun sequence</fullName>
    </submittedName>
</protein>
<sequence>MHIVSHSHSKPPRACKTDHRISVGLEIHPTVFAEGSDDHAYSSLTVDRERYSGGEDIEPSTPTPPATYLARSIGQPWLYLLNKNTPGPLHVASRGKQLVIACGQHAMILSFGLQSSVIGMSLDTYREILSQEQDGTNADPEKAKVLRSFRIPDKFIVPGSAEVDRKINIFAAAVSTASAWVWAVSDFNRIVRMRVVSRDKPFEADDLKPGSQEWSRLWDYFKGGPDWIVERPMAEDALQIWRPPKPREPLPPDTPIIVDMCGNAGGAFTGLGRHTANDLLFRLAIFPSTPSHIICKDNTLFAALKSGIAAYMDRFTSRSFLDDVSAVSNSPNPFAFNERSNDRYIQQYIDVFRRTKALVPSELYNSYMRQGLFDPDHIIGQPYPEGKWDQPLKGQFKWMPVFFVQAPINAYTIIRAKRPSTWKDAPQVFVTRDIGEFCYVTTIGLAQFREHLLNQVNIKAPEVASAVVKRGRPAKVGLRVFSVPHR</sequence>
<evidence type="ECO:0000313" key="1">
    <source>
        <dbReference type="EMBL" id="KII83447.1"/>
    </source>
</evidence>
<dbReference type="OrthoDB" id="3061861at2759"/>
<dbReference type="Proteomes" id="UP000053263">
    <property type="component" value="Unassembled WGS sequence"/>
</dbReference>
<reference evidence="1 2" key="1">
    <citation type="submission" date="2014-06" db="EMBL/GenBank/DDBJ databases">
        <title>Evolutionary Origins and Diversification of the Mycorrhizal Mutualists.</title>
        <authorList>
            <consortium name="DOE Joint Genome Institute"/>
            <consortium name="Mycorrhizal Genomics Consortium"/>
            <person name="Kohler A."/>
            <person name="Kuo A."/>
            <person name="Nagy L.G."/>
            <person name="Floudas D."/>
            <person name="Copeland A."/>
            <person name="Barry K.W."/>
            <person name="Cichocki N."/>
            <person name="Veneault-Fourrey C."/>
            <person name="LaButti K."/>
            <person name="Lindquist E.A."/>
            <person name="Lipzen A."/>
            <person name="Lundell T."/>
            <person name="Morin E."/>
            <person name="Murat C."/>
            <person name="Riley R."/>
            <person name="Ohm R."/>
            <person name="Sun H."/>
            <person name="Tunlid A."/>
            <person name="Henrissat B."/>
            <person name="Grigoriev I.V."/>
            <person name="Hibbett D.S."/>
            <person name="Martin F."/>
        </authorList>
    </citation>
    <scope>NUCLEOTIDE SEQUENCE [LARGE SCALE GENOMIC DNA]</scope>
    <source>
        <strain evidence="1 2">FD-325 SS-3</strain>
    </source>
</reference>
<keyword evidence="2" id="KW-1185">Reference proteome</keyword>
<gene>
    <name evidence="1" type="ORF">PLICRDRAFT_119413</name>
</gene>
<organism evidence="1 2">
    <name type="scientific">Plicaturopsis crispa FD-325 SS-3</name>
    <dbReference type="NCBI Taxonomy" id="944288"/>
    <lineage>
        <taxon>Eukaryota</taxon>
        <taxon>Fungi</taxon>
        <taxon>Dikarya</taxon>
        <taxon>Basidiomycota</taxon>
        <taxon>Agaricomycotina</taxon>
        <taxon>Agaricomycetes</taxon>
        <taxon>Agaricomycetidae</taxon>
        <taxon>Amylocorticiales</taxon>
        <taxon>Amylocorticiaceae</taxon>
        <taxon>Plicatura</taxon>
        <taxon>Plicaturopsis crispa</taxon>
    </lineage>
</organism>
<name>A0A0C9SQ82_PLICR</name>